<dbReference type="EMBL" id="JACHJF010000023">
    <property type="protein sequence ID" value="MBB5122049.1"/>
    <property type="molecule type" value="Genomic_DNA"/>
</dbReference>
<evidence type="ECO:0000256" key="1">
    <source>
        <dbReference type="ARBA" id="ARBA00007169"/>
    </source>
</evidence>
<dbReference type="OrthoDB" id="8480037at2"/>
<name>A0A2N8P0N7_STREU</name>
<proteinExistence type="inferred from homology"/>
<reference evidence="6" key="1">
    <citation type="submission" date="2015-07" db="EMBL/GenBank/DDBJ databases">
        <authorList>
            <person name="Graham D.E."/>
            <person name="Giannone R.J."/>
            <person name="Gulvik C.A."/>
            <person name="Hettich R.L."/>
            <person name="Klingeman D.M."/>
            <person name="Mahan K.M."/>
            <person name="Parry R.J."/>
            <person name="Spain J.C."/>
        </authorList>
    </citation>
    <scope>NUCLEOTIDE SEQUENCE [LARGE SCALE GENOMIC DNA]</scope>
    <source>
        <strain evidence="6">ATCC 27428</strain>
    </source>
</reference>
<evidence type="ECO:0000313" key="5">
    <source>
        <dbReference type="EMBL" id="PNE34571.1"/>
    </source>
</evidence>
<feature type="domain" description="Thioesterase TesA-like" evidence="3">
    <location>
        <begin position="27"/>
        <end position="247"/>
    </location>
</feature>
<gene>
    <name evidence="5" type="ORF">AF335_08415</name>
    <name evidence="4" type="ORF">FHS36_005520</name>
</gene>
<dbReference type="SUPFAM" id="SSF53474">
    <property type="entry name" value="alpha/beta-Hydrolases"/>
    <property type="match status" value="1"/>
</dbReference>
<dbReference type="PANTHER" id="PTHR11487">
    <property type="entry name" value="THIOESTERASE"/>
    <property type="match status" value="1"/>
</dbReference>
<accession>A0A2N8P0N7</accession>
<dbReference type="GO" id="GO:0008610">
    <property type="term" value="P:lipid biosynthetic process"/>
    <property type="evidence" value="ECO:0007669"/>
    <property type="project" value="TreeGrafter"/>
</dbReference>
<dbReference type="InterPro" id="IPR029058">
    <property type="entry name" value="AB_hydrolase_fold"/>
</dbReference>
<dbReference type="Proteomes" id="UP000235945">
    <property type="component" value="Unassembled WGS sequence"/>
</dbReference>
<sequence>MDTRETAKKSPWIQNLTPCKAPSVRLICLPYAGASATAYNALSAAFPDSVEVLSAQYPGRPGNREEPLIADVGELADRVAEELAPWLGPPVAVFGHSFGSVVAFEVTRRLEAAGNGPSRLVVSGRRSPSDGLGAYAPGSDAEIVAELKELGGIPAKLFTRPKFLKPVLDVVKNDYRANSGYLADPAAKVACPVSFLLAEADPYVAGGGEQGWRRHTSAGFHVMEFPGGHFFLNDHVTAVAEKITETLGEDIN</sequence>
<dbReference type="RefSeq" id="WP_102917648.1">
    <property type="nucleotide sequence ID" value="NZ_JACHJF010000023.1"/>
</dbReference>
<keyword evidence="2" id="KW-0378">Hydrolase</keyword>
<dbReference type="EMBL" id="LGUI01000002">
    <property type="protein sequence ID" value="PNE34571.1"/>
    <property type="molecule type" value="Genomic_DNA"/>
</dbReference>
<dbReference type="AlphaFoldDB" id="A0A2N8P0N7"/>
<dbReference type="InterPro" id="IPR020802">
    <property type="entry name" value="TesA-like"/>
</dbReference>
<evidence type="ECO:0000313" key="4">
    <source>
        <dbReference type="EMBL" id="MBB5122049.1"/>
    </source>
</evidence>
<organism evidence="5 6">
    <name type="scientific">Streptomyces eurocidicus</name>
    <name type="common">Streptoverticillium eurocidicus</name>
    <dbReference type="NCBI Taxonomy" id="66423"/>
    <lineage>
        <taxon>Bacteria</taxon>
        <taxon>Bacillati</taxon>
        <taxon>Actinomycetota</taxon>
        <taxon>Actinomycetes</taxon>
        <taxon>Kitasatosporales</taxon>
        <taxon>Streptomycetaceae</taxon>
        <taxon>Streptomyces</taxon>
    </lineage>
</organism>
<evidence type="ECO:0000256" key="2">
    <source>
        <dbReference type="ARBA" id="ARBA00022801"/>
    </source>
</evidence>
<reference evidence="5" key="2">
    <citation type="submission" date="2015-07" db="EMBL/GenBank/DDBJ databases">
        <authorList>
            <person name="Noorani M."/>
        </authorList>
    </citation>
    <scope>NUCLEOTIDE SEQUENCE [LARGE SCALE GENOMIC DNA]</scope>
    <source>
        <strain evidence="5">ATCC 27428</strain>
    </source>
</reference>
<protein>
    <submittedName>
        <fullName evidence="4 5">Thioesterase</fullName>
    </submittedName>
</protein>
<dbReference type="Proteomes" id="UP000528608">
    <property type="component" value="Unassembled WGS sequence"/>
</dbReference>
<reference evidence="4 7" key="3">
    <citation type="submission" date="2020-08" db="EMBL/GenBank/DDBJ databases">
        <title>Genomic Encyclopedia of Type Strains, Phase III (KMG-III): the genomes of soil and plant-associated and newly described type strains.</title>
        <authorList>
            <person name="Whitman W."/>
        </authorList>
    </citation>
    <scope>NUCLEOTIDE SEQUENCE [LARGE SCALE GENOMIC DNA]</scope>
    <source>
        <strain evidence="4 7">CECT 3259</strain>
    </source>
</reference>
<dbReference type="InterPro" id="IPR012223">
    <property type="entry name" value="TEII"/>
</dbReference>
<dbReference type="Gene3D" id="3.40.50.1820">
    <property type="entry name" value="alpha/beta hydrolase"/>
    <property type="match status" value="1"/>
</dbReference>
<dbReference type="PANTHER" id="PTHR11487:SF0">
    <property type="entry name" value="S-ACYL FATTY ACID SYNTHASE THIOESTERASE, MEDIUM CHAIN"/>
    <property type="match status" value="1"/>
</dbReference>
<comment type="similarity">
    <text evidence="1">Belongs to the thioesterase family.</text>
</comment>
<dbReference type="InterPro" id="IPR001031">
    <property type="entry name" value="Thioesterase"/>
</dbReference>
<keyword evidence="6" id="KW-1185">Reference proteome</keyword>
<dbReference type="GO" id="GO:0016787">
    <property type="term" value="F:hydrolase activity"/>
    <property type="evidence" value="ECO:0007669"/>
    <property type="project" value="UniProtKB-KW"/>
</dbReference>
<dbReference type="Pfam" id="PF00975">
    <property type="entry name" value="Thioesterase"/>
    <property type="match status" value="1"/>
</dbReference>
<evidence type="ECO:0000313" key="7">
    <source>
        <dbReference type="Proteomes" id="UP000528608"/>
    </source>
</evidence>
<comment type="caution">
    <text evidence="5">The sequence shown here is derived from an EMBL/GenBank/DDBJ whole genome shotgun (WGS) entry which is preliminary data.</text>
</comment>
<dbReference type="SMART" id="SM00824">
    <property type="entry name" value="PKS_TE"/>
    <property type="match status" value="1"/>
</dbReference>
<evidence type="ECO:0000259" key="3">
    <source>
        <dbReference type="SMART" id="SM00824"/>
    </source>
</evidence>
<evidence type="ECO:0000313" key="6">
    <source>
        <dbReference type="Proteomes" id="UP000235945"/>
    </source>
</evidence>